<dbReference type="GO" id="GO:0007165">
    <property type="term" value="P:signal transduction"/>
    <property type="evidence" value="ECO:0007669"/>
    <property type="project" value="InterPro"/>
</dbReference>
<dbReference type="SUPFAM" id="SSF52200">
    <property type="entry name" value="Toll/Interleukin receptor TIR domain"/>
    <property type="match status" value="1"/>
</dbReference>
<comment type="caution">
    <text evidence="3">The sequence shown here is derived from an EMBL/GenBank/DDBJ whole genome shotgun (WGS) entry which is preliminary data.</text>
</comment>
<dbReference type="SMART" id="SM00255">
    <property type="entry name" value="TIR"/>
    <property type="match status" value="1"/>
</dbReference>
<evidence type="ECO:0000259" key="2">
    <source>
        <dbReference type="PROSITE" id="PS50104"/>
    </source>
</evidence>
<dbReference type="InterPro" id="IPR035897">
    <property type="entry name" value="Toll_tir_struct_dom_sf"/>
</dbReference>
<keyword evidence="1" id="KW-0520">NAD</keyword>
<dbReference type="Proteomes" id="UP000823749">
    <property type="component" value="Chromosome 11"/>
</dbReference>
<accession>A0AAV6ICJ4</accession>
<evidence type="ECO:0000256" key="1">
    <source>
        <dbReference type="ARBA" id="ARBA00023027"/>
    </source>
</evidence>
<dbReference type="PANTHER" id="PTHR32009">
    <property type="entry name" value="TMV RESISTANCE PROTEIN N-LIKE"/>
    <property type="match status" value="1"/>
</dbReference>
<reference evidence="3" key="1">
    <citation type="submission" date="2020-08" db="EMBL/GenBank/DDBJ databases">
        <title>Plant Genome Project.</title>
        <authorList>
            <person name="Zhang R.-G."/>
        </authorList>
    </citation>
    <scope>NUCLEOTIDE SEQUENCE</scope>
    <source>
        <strain evidence="3">WSP0</strain>
        <tissue evidence="3">Leaf</tissue>
    </source>
</reference>
<organism evidence="3 4">
    <name type="scientific">Rhododendron griersonianum</name>
    <dbReference type="NCBI Taxonomy" id="479676"/>
    <lineage>
        <taxon>Eukaryota</taxon>
        <taxon>Viridiplantae</taxon>
        <taxon>Streptophyta</taxon>
        <taxon>Embryophyta</taxon>
        <taxon>Tracheophyta</taxon>
        <taxon>Spermatophyta</taxon>
        <taxon>Magnoliopsida</taxon>
        <taxon>eudicotyledons</taxon>
        <taxon>Gunneridae</taxon>
        <taxon>Pentapetalae</taxon>
        <taxon>asterids</taxon>
        <taxon>Ericales</taxon>
        <taxon>Ericaceae</taxon>
        <taxon>Ericoideae</taxon>
        <taxon>Rhodoreae</taxon>
        <taxon>Rhododendron</taxon>
    </lineage>
</organism>
<name>A0AAV6ICJ4_9ERIC</name>
<evidence type="ECO:0000313" key="3">
    <source>
        <dbReference type="EMBL" id="KAG5526218.1"/>
    </source>
</evidence>
<dbReference type="PANTHER" id="PTHR32009:SF154">
    <property type="entry name" value="TIR DOMAIN-CONTAINING PROTEIN"/>
    <property type="match status" value="1"/>
</dbReference>
<dbReference type="PROSITE" id="PS50104">
    <property type="entry name" value="TIR"/>
    <property type="match status" value="1"/>
</dbReference>
<keyword evidence="4" id="KW-1185">Reference proteome</keyword>
<evidence type="ECO:0000313" key="4">
    <source>
        <dbReference type="Proteomes" id="UP000823749"/>
    </source>
</evidence>
<dbReference type="Gene3D" id="3.40.50.10140">
    <property type="entry name" value="Toll/interleukin-1 receptor homology (TIR) domain"/>
    <property type="match status" value="1"/>
</dbReference>
<feature type="domain" description="TIR" evidence="2">
    <location>
        <begin position="11"/>
        <end position="158"/>
    </location>
</feature>
<dbReference type="AlphaFoldDB" id="A0AAV6ICJ4"/>
<dbReference type="EMBL" id="JACTNZ010000011">
    <property type="protein sequence ID" value="KAG5526218.1"/>
    <property type="molecule type" value="Genomic_DNA"/>
</dbReference>
<protein>
    <recommendedName>
        <fullName evidence="2">TIR domain-containing protein</fullName>
    </recommendedName>
</protein>
<sequence>MASSSNSEFQDTYDIFLSFRGLDTRNKFTDHLYEALKREGFQTFRDNEGIERGENIKSELQKAIWNSSMSVIVLSETYATSKSCLFEIQTILEHRKKKPDHIIFPVFYEVDPGKIKEQAKKLDFGEEKATVEEVEGWSAALKEVANMAGMVSGNQSNG</sequence>
<dbReference type="Pfam" id="PF01582">
    <property type="entry name" value="TIR"/>
    <property type="match status" value="1"/>
</dbReference>
<gene>
    <name evidence="3" type="ORF">RHGRI_032482</name>
</gene>
<dbReference type="InterPro" id="IPR000157">
    <property type="entry name" value="TIR_dom"/>
</dbReference>
<proteinExistence type="predicted"/>